<comment type="caution">
    <text evidence="1">The sequence shown here is derived from an EMBL/GenBank/DDBJ whole genome shotgun (WGS) entry which is preliminary data.</text>
</comment>
<dbReference type="RefSeq" id="WP_265986973.1">
    <property type="nucleotide sequence ID" value="NZ_JAPHAV010000023.1"/>
</dbReference>
<keyword evidence="2" id="KW-1185">Reference proteome</keyword>
<dbReference type="Proteomes" id="UP001301216">
    <property type="component" value="Unassembled WGS sequence"/>
</dbReference>
<protein>
    <recommendedName>
        <fullName evidence="3">Tail assembly chaperone</fullName>
    </recommendedName>
</protein>
<accession>A0ABT3QUE9</accession>
<sequence>MAKLNFASAFELTLDSGEKKAFKAGLQNVPEELVDHWFVQAHVSPDEDEDDDGGEGDDADKAVLIAMAQELGIKATKRWSNAKIEAAIEEAEAKKKAEGGEGA</sequence>
<gene>
    <name evidence="1" type="ORF">OPR82_21330</name>
</gene>
<evidence type="ECO:0008006" key="3">
    <source>
        <dbReference type="Google" id="ProtNLM"/>
    </source>
</evidence>
<evidence type="ECO:0000313" key="1">
    <source>
        <dbReference type="EMBL" id="MCX2699250.1"/>
    </source>
</evidence>
<dbReference type="EMBL" id="JAPHAV010000023">
    <property type="protein sequence ID" value="MCX2699250.1"/>
    <property type="molecule type" value="Genomic_DNA"/>
</dbReference>
<evidence type="ECO:0000313" key="2">
    <source>
        <dbReference type="Proteomes" id="UP001301216"/>
    </source>
</evidence>
<name>A0ABT3QUE9_9HYPH</name>
<proteinExistence type="predicted"/>
<organism evidence="1 2">
    <name type="scientific">Ochrobactrum chromiisoli</name>
    <dbReference type="NCBI Taxonomy" id="2993941"/>
    <lineage>
        <taxon>Bacteria</taxon>
        <taxon>Pseudomonadati</taxon>
        <taxon>Pseudomonadota</taxon>
        <taxon>Alphaproteobacteria</taxon>
        <taxon>Hyphomicrobiales</taxon>
        <taxon>Brucellaceae</taxon>
        <taxon>Brucella/Ochrobactrum group</taxon>
        <taxon>Ochrobactrum</taxon>
    </lineage>
</organism>
<reference evidence="1 2" key="1">
    <citation type="submission" date="2022-11" db="EMBL/GenBank/DDBJ databases">
        <title>Brucella sp. YY2X, whole genome shotgun sequencing project.</title>
        <authorList>
            <person name="Yang Y."/>
        </authorList>
    </citation>
    <scope>NUCLEOTIDE SEQUENCE [LARGE SCALE GENOMIC DNA]</scope>
    <source>
        <strain evidence="1 2">YY2X</strain>
    </source>
</reference>